<dbReference type="InterPro" id="IPR005828">
    <property type="entry name" value="MFS_sugar_transport-like"/>
</dbReference>
<dbReference type="AlphaFoldDB" id="A0A8S4QSC8"/>
<evidence type="ECO:0000313" key="6">
    <source>
        <dbReference type="EMBL" id="CAH2215609.1"/>
    </source>
</evidence>
<keyword evidence="4 5" id="KW-0472">Membrane</keyword>
<dbReference type="PANTHER" id="PTHR48021">
    <property type="match status" value="1"/>
</dbReference>
<evidence type="ECO:0000256" key="2">
    <source>
        <dbReference type="ARBA" id="ARBA00022692"/>
    </source>
</evidence>
<comment type="subcellular location">
    <subcellularLocation>
        <location evidence="1">Membrane</location>
    </subcellularLocation>
</comment>
<name>A0A8S4QSC8_9NEOP</name>
<dbReference type="Proteomes" id="UP000838756">
    <property type="component" value="Unassembled WGS sequence"/>
</dbReference>
<evidence type="ECO:0000313" key="7">
    <source>
        <dbReference type="Proteomes" id="UP000838756"/>
    </source>
</evidence>
<protein>
    <submittedName>
        <fullName evidence="6">Jg12359 protein</fullName>
    </submittedName>
</protein>
<organism evidence="6 7">
    <name type="scientific">Pararge aegeria aegeria</name>
    <dbReference type="NCBI Taxonomy" id="348720"/>
    <lineage>
        <taxon>Eukaryota</taxon>
        <taxon>Metazoa</taxon>
        <taxon>Ecdysozoa</taxon>
        <taxon>Arthropoda</taxon>
        <taxon>Hexapoda</taxon>
        <taxon>Insecta</taxon>
        <taxon>Pterygota</taxon>
        <taxon>Neoptera</taxon>
        <taxon>Endopterygota</taxon>
        <taxon>Lepidoptera</taxon>
        <taxon>Glossata</taxon>
        <taxon>Ditrysia</taxon>
        <taxon>Papilionoidea</taxon>
        <taxon>Nymphalidae</taxon>
        <taxon>Satyrinae</taxon>
        <taxon>Satyrini</taxon>
        <taxon>Parargina</taxon>
        <taxon>Pararge</taxon>
    </lineage>
</organism>
<keyword evidence="3 5" id="KW-1133">Transmembrane helix</keyword>
<dbReference type="Pfam" id="PF00083">
    <property type="entry name" value="Sugar_tr"/>
    <property type="match status" value="1"/>
</dbReference>
<evidence type="ECO:0000256" key="1">
    <source>
        <dbReference type="ARBA" id="ARBA00004370"/>
    </source>
</evidence>
<feature type="non-terminal residue" evidence="6">
    <location>
        <position position="1"/>
    </location>
</feature>
<dbReference type="Gene3D" id="1.20.1250.20">
    <property type="entry name" value="MFS general substrate transporter like domains"/>
    <property type="match status" value="1"/>
</dbReference>
<feature type="transmembrane region" description="Helical" evidence="5">
    <location>
        <begin position="60"/>
        <end position="86"/>
    </location>
</feature>
<proteinExistence type="predicted"/>
<keyword evidence="2 5" id="KW-0812">Transmembrane</keyword>
<dbReference type="SUPFAM" id="SSF103473">
    <property type="entry name" value="MFS general substrate transporter"/>
    <property type="match status" value="1"/>
</dbReference>
<evidence type="ECO:0000256" key="4">
    <source>
        <dbReference type="ARBA" id="ARBA00023136"/>
    </source>
</evidence>
<dbReference type="GO" id="GO:0022857">
    <property type="term" value="F:transmembrane transporter activity"/>
    <property type="evidence" value="ECO:0007669"/>
    <property type="project" value="InterPro"/>
</dbReference>
<accession>A0A8S4QSC8</accession>
<dbReference type="EMBL" id="CAKXAJ010012220">
    <property type="protein sequence ID" value="CAH2215609.1"/>
    <property type="molecule type" value="Genomic_DNA"/>
</dbReference>
<evidence type="ECO:0000256" key="5">
    <source>
        <dbReference type="SAM" id="Phobius"/>
    </source>
</evidence>
<comment type="caution">
    <text evidence="6">The sequence shown here is derived from an EMBL/GenBank/DDBJ whole genome shotgun (WGS) entry which is preliminary data.</text>
</comment>
<reference evidence="6" key="1">
    <citation type="submission" date="2022-03" db="EMBL/GenBank/DDBJ databases">
        <authorList>
            <person name="Lindestad O."/>
        </authorList>
    </citation>
    <scope>NUCLEOTIDE SEQUENCE</scope>
</reference>
<dbReference type="InterPro" id="IPR050549">
    <property type="entry name" value="MFS_Trehalose_Transporter"/>
</dbReference>
<dbReference type="OrthoDB" id="6339427at2759"/>
<sequence>MFMGGGDHLSSGNNAKAEEVLRDLGRPEDVEKLFEAKMFTETTNKQDWQELFSIRSNRKAFVIAVVINVLQNCSGLLAVIFFSASIFEMAGTTIKSDISMIIIVGFQLLGSVLTPFFIERTGRKSILLVSCAACCISM</sequence>
<gene>
    <name evidence="6" type="primary">jg12359</name>
    <name evidence="6" type="ORF">PAEG_LOCUS3738</name>
</gene>
<dbReference type="PANTHER" id="PTHR48021:SF1">
    <property type="entry name" value="GH07001P-RELATED"/>
    <property type="match status" value="1"/>
</dbReference>
<dbReference type="InterPro" id="IPR036259">
    <property type="entry name" value="MFS_trans_sf"/>
</dbReference>
<dbReference type="GO" id="GO:0016020">
    <property type="term" value="C:membrane"/>
    <property type="evidence" value="ECO:0007669"/>
    <property type="project" value="UniProtKB-SubCell"/>
</dbReference>
<keyword evidence="7" id="KW-1185">Reference proteome</keyword>
<evidence type="ECO:0000256" key="3">
    <source>
        <dbReference type="ARBA" id="ARBA00022989"/>
    </source>
</evidence>
<feature type="transmembrane region" description="Helical" evidence="5">
    <location>
        <begin position="98"/>
        <end position="118"/>
    </location>
</feature>